<evidence type="ECO:0000313" key="4">
    <source>
        <dbReference type="Proteomes" id="UP000238338"/>
    </source>
</evidence>
<keyword evidence="1" id="KW-0812">Transmembrane</keyword>
<reference evidence="3 4" key="1">
    <citation type="submission" date="2018-02" db="EMBL/GenBank/DDBJ databases">
        <title>Genomic Encyclopedia of Archaeal and Bacterial Type Strains, Phase II (KMG-II): from individual species to whole genera.</title>
        <authorList>
            <person name="Goeker M."/>
        </authorList>
    </citation>
    <scope>NUCLEOTIDE SEQUENCE [LARGE SCALE GENOMIC DNA]</scope>
    <source>
        <strain evidence="3 4">DSM 18921</strain>
    </source>
</reference>
<comment type="caution">
    <text evidence="3">The sequence shown here is derived from an EMBL/GenBank/DDBJ whole genome shotgun (WGS) entry which is preliminary data.</text>
</comment>
<accession>A0A2S8SC38</accession>
<feature type="domain" description="TfoX N-terminal" evidence="2">
    <location>
        <begin position="18"/>
        <end position="101"/>
    </location>
</feature>
<dbReference type="Gene3D" id="3.30.1460.30">
    <property type="entry name" value="YgaC/TfoX-N like chaperone"/>
    <property type="match status" value="1"/>
</dbReference>
<protein>
    <submittedName>
        <fullName evidence="3">TfoX-like protein</fullName>
    </submittedName>
</protein>
<sequence>MAYDEGLAQILRDDLSGEPVRERKMFGGLCFLIAGNMVAGVYPGGGMFRVAKADRAAALSLPGAEEIRMGARVMGGMVGLPPEAMADDAARGRLMALALAHVRGLPPK</sequence>
<dbReference type="Pfam" id="PF04993">
    <property type="entry name" value="TfoX_N"/>
    <property type="match status" value="1"/>
</dbReference>
<gene>
    <name evidence="3" type="ORF">LX70_00219</name>
</gene>
<keyword evidence="1" id="KW-1133">Transmembrane helix</keyword>
<keyword evidence="4" id="KW-1185">Reference proteome</keyword>
<dbReference type="InterPro" id="IPR007076">
    <property type="entry name" value="TfoX_N"/>
</dbReference>
<dbReference type="Proteomes" id="UP000238338">
    <property type="component" value="Unassembled WGS sequence"/>
</dbReference>
<evidence type="ECO:0000313" key="3">
    <source>
        <dbReference type="EMBL" id="PQV58407.1"/>
    </source>
</evidence>
<dbReference type="RefSeq" id="WP_105512691.1">
    <property type="nucleotide sequence ID" value="NZ_PVEP01000001.1"/>
</dbReference>
<organism evidence="3 4">
    <name type="scientific">Albidovulum denitrificans</name>
    <dbReference type="NCBI Taxonomy" id="404881"/>
    <lineage>
        <taxon>Bacteria</taxon>
        <taxon>Pseudomonadati</taxon>
        <taxon>Pseudomonadota</taxon>
        <taxon>Alphaproteobacteria</taxon>
        <taxon>Rhodobacterales</taxon>
        <taxon>Paracoccaceae</taxon>
        <taxon>Albidovulum</taxon>
    </lineage>
</organism>
<dbReference type="SUPFAM" id="SSF159894">
    <property type="entry name" value="YgaC/TfoX-N like"/>
    <property type="match status" value="1"/>
</dbReference>
<evidence type="ECO:0000256" key="1">
    <source>
        <dbReference type="SAM" id="Phobius"/>
    </source>
</evidence>
<dbReference type="AlphaFoldDB" id="A0A2S8SC38"/>
<evidence type="ECO:0000259" key="2">
    <source>
        <dbReference type="Pfam" id="PF04993"/>
    </source>
</evidence>
<name>A0A2S8SC38_9RHOB</name>
<dbReference type="EMBL" id="PVEP01000001">
    <property type="protein sequence ID" value="PQV58407.1"/>
    <property type="molecule type" value="Genomic_DNA"/>
</dbReference>
<proteinExistence type="predicted"/>
<keyword evidence="1" id="KW-0472">Membrane</keyword>
<feature type="transmembrane region" description="Helical" evidence="1">
    <location>
        <begin position="25"/>
        <end position="45"/>
    </location>
</feature>
<dbReference type="OrthoDB" id="214902at2"/>